<dbReference type="InterPro" id="IPR023210">
    <property type="entry name" value="NADP_OxRdtase_dom"/>
</dbReference>
<feature type="domain" description="NADP-dependent oxidoreductase" evidence="6">
    <location>
        <begin position="26"/>
        <end position="295"/>
    </location>
</feature>
<dbReference type="Gramene" id="KGN61367">
    <property type="protein sequence ID" value="KGN61367"/>
    <property type="gene ID" value="Csa_2G100000"/>
</dbReference>
<dbReference type="Proteomes" id="UP000029981">
    <property type="component" value="Chromosome 2"/>
</dbReference>
<reference evidence="7 8" key="1">
    <citation type="journal article" date="2009" name="Nat. Genet.">
        <title>The genome of the cucumber, Cucumis sativus L.</title>
        <authorList>
            <person name="Huang S."/>
            <person name="Li R."/>
            <person name="Zhang Z."/>
            <person name="Li L."/>
            <person name="Gu X."/>
            <person name="Fan W."/>
            <person name="Lucas W.J."/>
            <person name="Wang X."/>
            <person name="Xie B."/>
            <person name="Ni P."/>
            <person name="Ren Y."/>
            <person name="Zhu H."/>
            <person name="Li J."/>
            <person name="Lin K."/>
            <person name="Jin W."/>
            <person name="Fei Z."/>
            <person name="Li G."/>
            <person name="Staub J."/>
            <person name="Kilian A."/>
            <person name="van der Vossen E.A."/>
            <person name="Wu Y."/>
            <person name="Guo J."/>
            <person name="He J."/>
            <person name="Jia Z."/>
            <person name="Ren Y."/>
            <person name="Tian G."/>
            <person name="Lu Y."/>
            <person name="Ruan J."/>
            <person name="Qian W."/>
            <person name="Wang M."/>
            <person name="Huang Q."/>
            <person name="Li B."/>
            <person name="Xuan Z."/>
            <person name="Cao J."/>
            <person name="Asan"/>
            <person name="Wu Z."/>
            <person name="Zhang J."/>
            <person name="Cai Q."/>
            <person name="Bai Y."/>
            <person name="Zhao B."/>
            <person name="Han Y."/>
            <person name="Li Y."/>
            <person name="Li X."/>
            <person name="Wang S."/>
            <person name="Shi Q."/>
            <person name="Liu S."/>
            <person name="Cho W.K."/>
            <person name="Kim J.Y."/>
            <person name="Xu Y."/>
            <person name="Heller-Uszynska K."/>
            <person name="Miao H."/>
            <person name="Cheng Z."/>
            <person name="Zhang S."/>
            <person name="Wu J."/>
            <person name="Yang Y."/>
            <person name="Kang H."/>
            <person name="Li M."/>
            <person name="Liang H."/>
            <person name="Ren X."/>
            <person name="Shi Z."/>
            <person name="Wen M."/>
            <person name="Jian M."/>
            <person name="Yang H."/>
            <person name="Zhang G."/>
            <person name="Yang Z."/>
            <person name="Chen R."/>
            <person name="Liu S."/>
            <person name="Li J."/>
            <person name="Ma L."/>
            <person name="Liu H."/>
            <person name="Zhou Y."/>
            <person name="Zhao J."/>
            <person name="Fang X."/>
            <person name="Li G."/>
            <person name="Fang L."/>
            <person name="Li Y."/>
            <person name="Liu D."/>
            <person name="Zheng H."/>
            <person name="Zhang Y."/>
            <person name="Qin N."/>
            <person name="Li Z."/>
            <person name="Yang G."/>
            <person name="Yang S."/>
            <person name="Bolund L."/>
            <person name="Kristiansen K."/>
            <person name="Zheng H."/>
            <person name="Li S."/>
            <person name="Zhang X."/>
            <person name="Yang H."/>
            <person name="Wang J."/>
            <person name="Sun R."/>
            <person name="Zhang B."/>
            <person name="Jiang S."/>
            <person name="Wang J."/>
            <person name="Du Y."/>
            <person name="Li S."/>
        </authorList>
    </citation>
    <scope>NUCLEOTIDE SEQUENCE [LARGE SCALE GENOMIC DNA]</scope>
    <source>
        <strain evidence="8">cv. 9930</strain>
    </source>
</reference>
<dbReference type="KEGG" id="csv:101220899"/>
<dbReference type="EMBL" id="CM002923">
    <property type="protein sequence ID" value="KGN61367.1"/>
    <property type="molecule type" value="Genomic_DNA"/>
</dbReference>
<evidence type="ECO:0000256" key="3">
    <source>
        <dbReference type="PIRSR" id="PIRSR000097-1"/>
    </source>
</evidence>
<dbReference type="FunFam" id="3.20.20.100:FF:000013">
    <property type="entry name" value="NADPH-dependent codeinone reductase 1-1"/>
    <property type="match status" value="1"/>
</dbReference>
<accession>A0A0A0LKT9</accession>
<dbReference type="OMA" id="WITTKLP"/>
<dbReference type="PROSITE" id="PS00062">
    <property type="entry name" value="ALDOKETO_REDUCTASE_2"/>
    <property type="match status" value="1"/>
</dbReference>
<evidence type="ECO:0000259" key="6">
    <source>
        <dbReference type="Pfam" id="PF00248"/>
    </source>
</evidence>
<feature type="site" description="Lowers pKa of active site Tyr" evidence="5">
    <location>
        <position position="89"/>
    </location>
</feature>
<dbReference type="Gene3D" id="3.20.20.100">
    <property type="entry name" value="NADP-dependent oxidoreductase domain"/>
    <property type="match status" value="1"/>
</dbReference>
<dbReference type="OrthoDB" id="416253at2759"/>
<comment type="similarity">
    <text evidence="1">Belongs to the aldo/keto reductase family.</text>
</comment>
<dbReference type="InterPro" id="IPR020471">
    <property type="entry name" value="AKR"/>
</dbReference>
<dbReference type="PROSITE" id="PS00798">
    <property type="entry name" value="ALDOKETO_REDUCTASE_1"/>
    <property type="match status" value="1"/>
</dbReference>
<dbReference type="GO" id="GO:0005829">
    <property type="term" value="C:cytosol"/>
    <property type="evidence" value="ECO:0000318"/>
    <property type="project" value="GO_Central"/>
</dbReference>
<feature type="active site" description="Proton donor" evidence="3">
    <location>
        <position position="59"/>
    </location>
</feature>
<evidence type="ECO:0000256" key="5">
    <source>
        <dbReference type="PIRSR" id="PIRSR000097-3"/>
    </source>
</evidence>
<reference evidence="7 8" key="2">
    <citation type="journal article" date="2009" name="PLoS ONE">
        <title>An integrated genetic and cytogenetic map of the cucumber genome.</title>
        <authorList>
            <person name="Ren Y."/>
            <person name="Zhang Z."/>
            <person name="Liu J."/>
            <person name="Staub J.E."/>
            <person name="Han Y."/>
            <person name="Cheng Z."/>
            <person name="Li X."/>
            <person name="Lu J."/>
            <person name="Miao H."/>
            <person name="Kang H."/>
            <person name="Xie B."/>
            <person name="Gu X."/>
            <person name="Wang X."/>
            <person name="Du Y."/>
            <person name="Jin W."/>
            <person name="Huang S."/>
        </authorList>
    </citation>
    <scope>NUCLEOTIDE SEQUENCE [LARGE SCALE GENOMIC DNA]</scope>
    <source>
        <strain evidence="8">cv. 9930</strain>
    </source>
</reference>
<evidence type="ECO:0000256" key="2">
    <source>
        <dbReference type="ARBA" id="ARBA00022857"/>
    </source>
</evidence>
<evidence type="ECO:0000313" key="8">
    <source>
        <dbReference type="Proteomes" id="UP000029981"/>
    </source>
</evidence>
<dbReference type="Pfam" id="PF00248">
    <property type="entry name" value="Aldo_ket_red"/>
    <property type="match status" value="1"/>
</dbReference>
<dbReference type="GO" id="GO:0004032">
    <property type="term" value="F:aldose reductase (NADPH) activity"/>
    <property type="evidence" value="ECO:0000318"/>
    <property type="project" value="GO_Central"/>
</dbReference>
<evidence type="ECO:0000256" key="4">
    <source>
        <dbReference type="PIRSR" id="PIRSR000097-2"/>
    </source>
</evidence>
<evidence type="ECO:0000313" key="7">
    <source>
        <dbReference type="EMBL" id="KGN61367.1"/>
    </source>
</evidence>
<dbReference type="STRING" id="3659.A0A0A0LKT9"/>
<dbReference type="InterPro" id="IPR018170">
    <property type="entry name" value="Aldo/ket_reductase_CS"/>
</dbReference>
<sequence>MDPMMGKGVFIPSVRLMEGQQMPVMGMGTASISAEEVTKAAILEGMKVGFRHFDTAYSYGTEKPLGEAIREGIEMGIVKSREELFITSKLSPAFAHPSLVHDAIHATLKNLKMEYVDMYLIHIPLKTKGEVRGRAIGKDEISEMDVKGVWEMMENCKSLGLTKAIGVSNFSIQKLTHLLSFANVPPALNQVEMSASWHQKRLREFCKEKGIHVTAYSPLGAAGTSWGHNQIVESQLLSQIAHTKGKTTAQVALRWVYEQEVSVVTKSFNKERMRQNVDIFDWSLNEDELAKINQLPQHRAIVFANIFGHHDLVLDLDAQLNHPHP</sequence>
<reference evidence="7 8" key="4">
    <citation type="journal article" date="2011" name="BMC Genomics">
        <title>RNA-Seq improves annotation of protein-coding genes in the cucumber genome.</title>
        <authorList>
            <person name="Li Z."/>
            <person name="Zhang Z."/>
            <person name="Yan P."/>
            <person name="Huang S."/>
            <person name="Fei Z."/>
            <person name="Lin K."/>
        </authorList>
    </citation>
    <scope>NUCLEOTIDE SEQUENCE [LARGE SCALE GENOMIC DNA]</scope>
    <source>
        <strain evidence="8">cv. 9930</strain>
    </source>
</reference>
<keyword evidence="8" id="KW-1185">Reference proteome</keyword>
<dbReference type="PRINTS" id="PR00069">
    <property type="entry name" value="ALDKETRDTASE"/>
</dbReference>
<evidence type="ECO:0000256" key="1">
    <source>
        <dbReference type="ARBA" id="ARBA00007905"/>
    </source>
</evidence>
<dbReference type="InterPro" id="IPR036812">
    <property type="entry name" value="NAD(P)_OxRdtase_dom_sf"/>
</dbReference>
<dbReference type="GO" id="GO:0009821">
    <property type="term" value="P:alkaloid biosynthetic process"/>
    <property type="evidence" value="ECO:0007669"/>
    <property type="project" value="UniProtKB-ARBA"/>
</dbReference>
<dbReference type="PANTHER" id="PTHR11732">
    <property type="entry name" value="ALDO/KETO REDUCTASE"/>
    <property type="match status" value="1"/>
</dbReference>
<dbReference type="AlphaFoldDB" id="A0A0A0LKT9"/>
<proteinExistence type="inferred from homology"/>
<keyword evidence="2" id="KW-0521">NADP</keyword>
<reference evidence="7 8" key="3">
    <citation type="journal article" date="2010" name="BMC Genomics">
        <title>Transcriptome sequencing and comparative analysis of cucumber flowers with different sex types.</title>
        <authorList>
            <person name="Guo S."/>
            <person name="Zheng Y."/>
            <person name="Joung J.G."/>
            <person name="Liu S."/>
            <person name="Zhang Z."/>
            <person name="Crasta O.R."/>
            <person name="Sobral B.W."/>
            <person name="Xu Y."/>
            <person name="Huang S."/>
            <person name="Fei Z."/>
        </authorList>
    </citation>
    <scope>NUCLEOTIDE SEQUENCE [LARGE SCALE GENOMIC DNA]</scope>
    <source>
        <strain evidence="8">cv. 9930</strain>
    </source>
</reference>
<name>A0A0A0LKT9_CUCSA</name>
<feature type="binding site" evidence="4">
    <location>
        <position position="122"/>
    </location>
    <ligand>
        <name>substrate</name>
    </ligand>
</feature>
<protein>
    <recommendedName>
        <fullName evidence="6">NADP-dependent oxidoreductase domain-containing protein</fullName>
    </recommendedName>
</protein>
<organism evidence="7 8">
    <name type="scientific">Cucumis sativus</name>
    <name type="common">Cucumber</name>
    <dbReference type="NCBI Taxonomy" id="3659"/>
    <lineage>
        <taxon>Eukaryota</taxon>
        <taxon>Viridiplantae</taxon>
        <taxon>Streptophyta</taxon>
        <taxon>Embryophyta</taxon>
        <taxon>Tracheophyta</taxon>
        <taxon>Spermatophyta</taxon>
        <taxon>Magnoliopsida</taxon>
        <taxon>eudicotyledons</taxon>
        <taxon>Gunneridae</taxon>
        <taxon>Pentapetalae</taxon>
        <taxon>rosids</taxon>
        <taxon>fabids</taxon>
        <taxon>Cucurbitales</taxon>
        <taxon>Cucurbitaceae</taxon>
        <taxon>Benincaseae</taxon>
        <taxon>Cucumis</taxon>
    </lineage>
</organism>
<dbReference type="SUPFAM" id="SSF51430">
    <property type="entry name" value="NAD(P)-linked oxidoreductase"/>
    <property type="match status" value="1"/>
</dbReference>
<dbReference type="PIRSF" id="PIRSF000097">
    <property type="entry name" value="AKR"/>
    <property type="match status" value="1"/>
</dbReference>
<gene>
    <name evidence="7" type="ORF">Csa_2G100000</name>
</gene>
<dbReference type="eggNOG" id="KOG1577">
    <property type="taxonomic scope" value="Eukaryota"/>
</dbReference>